<evidence type="ECO:0000313" key="2">
    <source>
        <dbReference type="EMBL" id="TKA40085.1"/>
    </source>
</evidence>
<dbReference type="PANTHER" id="PTHR10622:SF10">
    <property type="entry name" value="HET DOMAIN-CONTAINING PROTEIN"/>
    <property type="match status" value="1"/>
</dbReference>
<protein>
    <recommendedName>
        <fullName evidence="1">DUF8212 domain-containing protein</fullName>
    </recommendedName>
</protein>
<organism evidence="2 3">
    <name type="scientific">Friedmanniomyces endolithicus</name>
    <dbReference type="NCBI Taxonomy" id="329885"/>
    <lineage>
        <taxon>Eukaryota</taxon>
        <taxon>Fungi</taxon>
        <taxon>Dikarya</taxon>
        <taxon>Ascomycota</taxon>
        <taxon>Pezizomycotina</taxon>
        <taxon>Dothideomycetes</taxon>
        <taxon>Dothideomycetidae</taxon>
        <taxon>Mycosphaerellales</taxon>
        <taxon>Teratosphaeriaceae</taxon>
        <taxon>Friedmanniomyces</taxon>
    </lineage>
</organism>
<name>A0A4U0UXW8_9PEZI</name>
<dbReference type="InterPro" id="IPR058525">
    <property type="entry name" value="DUF8212"/>
</dbReference>
<dbReference type="STRING" id="329885.A0A4U0UXW8"/>
<feature type="domain" description="DUF8212" evidence="1">
    <location>
        <begin position="124"/>
        <end position="161"/>
    </location>
</feature>
<dbReference type="AlphaFoldDB" id="A0A4U0UXW8"/>
<proteinExistence type="predicted"/>
<comment type="caution">
    <text evidence="2">The sequence shown here is derived from an EMBL/GenBank/DDBJ whole genome shotgun (WGS) entry which is preliminary data.</text>
</comment>
<dbReference type="EMBL" id="NAJP01000035">
    <property type="protein sequence ID" value="TKA40085.1"/>
    <property type="molecule type" value="Genomic_DNA"/>
</dbReference>
<dbReference type="Pfam" id="PF26640">
    <property type="entry name" value="DUF8212"/>
    <property type="match status" value="1"/>
</dbReference>
<dbReference type="PANTHER" id="PTHR10622">
    <property type="entry name" value="HET DOMAIN-CONTAINING PROTEIN"/>
    <property type="match status" value="1"/>
</dbReference>
<evidence type="ECO:0000259" key="1">
    <source>
        <dbReference type="Pfam" id="PF26640"/>
    </source>
</evidence>
<sequence>MGQMLRANVFDRLALQELIAPVEICFYDRQWTFITTRQMSKLLLARITGINESMLDWPNQDKHIVGKDHVLEIRHLRRYLENFSIAQRMSWAASRQTSRVEDTAYSLLGLFDTNMPMLYGEGGNAFIRLQEHILRSSTDQTIFAWDHIDPTSSMVRPERRIDRILAEHPAEFKSGRHLVAEGYDPRATKATAFEMNNEGLRITLPMITKDGSDWAILQCSMLDNLVGPLALQLTEFGKGSGRYHIFGGPFDRRLQVVPLELLADAIPKPVILLRLRPYDRTPSAFHALQDVRFRVNIYNDAWDTKVLRSWPMYPPLDETHFRNQKDKAFAAQTPQDMTISLTGAGNKVGGLKLRTMVPVLGSECVDGGDQPIWNVVFSAGHLMHSAEGYTFKPPAIVVVTSPQESDLSALCERMADLRETARRSSFSVSASGMIVQASISSIAASPSAASPSYWQVDVRFSIDEYM</sequence>
<evidence type="ECO:0000313" key="3">
    <source>
        <dbReference type="Proteomes" id="UP000310066"/>
    </source>
</evidence>
<accession>A0A4U0UXW8</accession>
<dbReference type="OrthoDB" id="3838464at2759"/>
<reference evidence="2 3" key="1">
    <citation type="submission" date="2017-03" db="EMBL/GenBank/DDBJ databases">
        <title>Genomes of endolithic fungi from Antarctica.</title>
        <authorList>
            <person name="Coleine C."/>
            <person name="Masonjones S."/>
            <person name="Stajich J.E."/>
        </authorList>
    </citation>
    <scope>NUCLEOTIDE SEQUENCE [LARGE SCALE GENOMIC DNA]</scope>
    <source>
        <strain evidence="2 3">CCFEE 5311</strain>
    </source>
</reference>
<dbReference type="Proteomes" id="UP000310066">
    <property type="component" value="Unassembled WGS sequence"/>
</dbReference>
<gene>
    <name evidence="2" type="ORF">B0A54_08873</name>
</gene>